<proteinExistence type="predicted"/>
<gene>
    <name evidence="2" type="ORF">BD626DRAFT_537865</name>
</gene>
<evidence type="ECO:0000313" key="2">
    <source>
        <dbReference type="EMBL" id="TRM61681.1"/>
    </source>
</evidence>
<accession>A0A550CA48</accession>
<feature type="compositionally biased region" description="Low complexity" evidence="1">
    <location>
        <begin position="95"/>
        <end position="108"/>
    </location>
</feature>
<keyword evidence="3" id="KW-1185">Reference proteome</keyword>
<protein>
    <submittedName>
        <fullName evidence="2">Uncharacterized protein</fullName>
    </submittedName>
</protein>
<sequence length="339" mass="35110">MFHCKIQLGISWGKSARTCPTLIGPARAAVLIGPVLAAAAAPPVLAAAADAPGCCRAAADAPTLLLMRPRAPARVARASLAPALAPALAPTLAPTHTPALAPTHAPAPARAPAPAPARAPARAPAPTRAPAPSPPLPPPAAARKPHRRQSTGLRGARRAQSSVRTLRCSLPLSRYSLPPRPPRAARCLTLPLLLPAPARKPHHRRGVGVHVGHDRACAPTCAARPTLLATAPAALAFASTTRASCCLILPRRSLPSCVARRPSRAARRSCRSPSRAATVVHLPRPALLESVLAALELAYRSRPARLSGRTGVQPPRSCPALRPCLSLPRSSATARLTPR</sequence>
<dbReference type="Proteomes" id="UP000320762">
    <property type="component" value="Unassembled WGS sequence"/>
</dbReference>
<comment type="caution">
    <text evidence="2">The sequence shown here is derived from an EMBL/GenBank/DDBJ whole genome shotgun (WGS) entry which is preliminary data.</text>
</comment>
<feature type="region of interest" description="Disordered" evidence="1">
    <location>
        <begin position="95"/>
        <end position="162"/>
    </location>
</feature>
<dbReference type="AlphaFoldDB" id="A0A550CA48"/>
<feature type="compositionally biased region" description="Pro residues" evidence="1">
    <location>
        <begin position="127"/>
        <end position="140"/>
    </location>
</feature>
<evidence type="ECO:0000256" key="1">
    <source>
        <dbReference type="SAM" id="MobiDB-lite"/>
    </source>
</evidence>
<dbReference type="EMBL" id="VDMD01000015">
    <property type="protein sequence ID" value="TRM61681.1"/>
    <property type="molecule type" value="Genomic_DNA"/>
</dbReference>
<organism evidence="2 3">
    <name type="scientific">Schizophyllum amplum</name>
    <dbReference type="NCBI Taxonomy" id="97359"/>
    <lineage>
        <taxon>Eukaryota</taxon>
        <taxon>Fungi</taxon>
        <taxon>Dikarya</taxon>
        <taxon>Basidiomycota</taxon>
        <taxon>Agaricomycotina</taxon>
        <taxon>Agaricomycetes</taxon>
        <taxon>Agaricomycetidae</taxon>
        <taxon>Agaricales</taxon>
        <taxon>Schizophyllaceae</taxon>
        <taxon>Schizophyllum</taxon>
    </lineage>
</organism>
<evidence type="ECO:0000313" key="3">
    <source>
        <dbReference type="Proteomes" id="UP000320762"/>
    </source>
</evidence>
<reference evidence="2 3" key="1">
    <citation type="journal article" date="2019" name="New Phytol.">
        <title>Comparative genomics reveals unique wood-decay strategies and fruiting body development in the Schizophyllaceae.</title>
        <authorList>
            <person name="Almasi E."/>
            <person name="Sahu N."/>
            <person name="Krizsan K."/>
            <person name="Balint B."/>
            <person name="Kovacs G.M."/>
            <person name="Kiss B."/>
            <person name="Cseklye J."/>
            <person name="Drula E."/>
            <person name="Henrissat B."/>
            <person name="Nagy I."/>
            <person name="Chovatia M."/>
            <person name="Adam C."/>
            <person name="LaButti K."/>
            <person name="Lipzen A."/>
            <person name="Riley R."/>
            <person name="Grigoriev I.V."/>
            <person name="Nagy L.G."/>
        </authorList>
    </citation>
    <scope>NUCLEOTIDE SEQUENCE [LARGE SCALE GENOMIC DNA]</scope>
    <source>
        <strain evidence="2 3">NL-1724</strain>
    </source>
</reference>
<name>A0A550CA48_9AGAR</name>